<protein>
    <submittedName>
        <fullName evidence="2">Uncharacterized protein</fullName>
    </submittedName>
</protein>
<feature type="transmembrane region" description="Helical" evidence="1">
    <location>
        <begin position="182"/>
        <end position="204"/>
    </location>
</feature>
<evidence type="ECO:0000313" key="3">
    <source>
        <dbReference type="Proteomes" id="UP000256645"/>
    </source>
</evidence>
<evidence type="ECO:0000256" key="1">
    <source>
        <dbReference type="SAM" id="Phobius"/>
    </source>
</evidence>
<reference evidence="2 3" key="1">
    <citation type="journal article" date="2018" name="IMA Fungus">
        <title>IMA Genome-F 9: Draft genome sequence of Annulohypoxylon stygium, Aspergillus mulundensis, Berkeleyomyces basicola (syn. Thielaviopsis basicola), Ceratocystis smalleyi, two Cercospora beticola strains, Coleophoma cylindrospora, Fusarium fracticaudum, Phialophora cf. hyalina, and Morchella septimelata.</title>
        <authorList>
            <person name="Wingfield B.D."/>
            <person name="Bills G.F."/>
            <person name="Dong Y."/>
            <person name="Huang W."/>
            <person name="Nel W.J."/>
            <person name="Swalarsk-Parry B.S."/>
            <person name="Vaghefi N."/>
            <person name="Wilken P.M."/>
            <person name="An Z."/>
            <person name="de Beer Z.W."/>
            <person name="De Vos L."/>
            <person name="Chen L."/>
            <person name="Duong T.A."/>
            <person name="Gao Y."/>
            <person name="Hammerbacher A."/>
            <person name="Kikkert J.R."/>
            <person name="Li Y."/>
            <person name="Li H."/>
            <person name="Li K."/>
            <person name="Li Q."/>
            <person name="Liu X."/>
            <person name="Ma X."/>
            <person name="Naidoo K."/>
            <person name="Pethybridge S.J."/>
            <person name="Sun J."/>
            <person name="Steenkamp E.T."/>
            <person name="van der Nest M.A."/>
            <person name="van Wyk S."/>
            <person name="Wingfield M.J."/>
            <person name="Xiong C."/>
            <person name="Yue Q."/>
            <person name="Zhang X."/>
        </authorList>
    </citation>
    <scope>NUCLEOTIDE SEQUENCE [LARGE SCALE GENOMIC DNA]</scope>
    <source>
        <strain evidence="2 3">BP6252</strain>
    </source>
</reference>
<accession>A0A3D8RAS5</accession>
<name>A0A3D8RAS5_9HELO</name>
<keyword evidence="1" id="KW-0812">Transmembrane</keyword>
<dbReference type="Proteomes" id="UP000256645">
    <property type="component" value="Unassembled WGS sequence"/>
</dbReference>
<dbReference type="OrthoDB" id="10381937at2759"/>
<sequence length="289" mass="31664">MYDPHGIYNTSQLNTTKLKGLTTRSVSTSFKQKPLLKSPKELLETVMDVDLVVNDTTVNFDVHSRGALLFFQPSLGLERQTTLLHTVTPIFVDQNNQPMNATSLFDLNAKLHLTSSGILKEATNTTLPGAPGESPTTPSYYPLSFEPPGTFSHYSTYKLHLTAPIVSPGHPSATDALSTMKLLLYVLRFSIALWTIIFFLSIYLHMKHRRRAQNSAHGSAVLVQDVDSRGIGAGPGAMHRGWGARGAVRAGMHSNMTRGRGWEMQRLGAGNGDGVVGVRDEERTALMCE</sequence>
<evidence type="ECO:0000313" key="2">
    <source>
        <dbReference type="EMBL" id="RDW71076.1"/>
    </source>
</evidence>
<gene>
    <name evidence="2" type="ORF">BP6252_07639</name>
</gene>
<organism evidence="2 3">
    <name type="scientific">Coleophoma cylindrospora</name>
    <dbReference type="NCBI Taxonomy" id="1849047"/>
    <lineage>
        <taxon>Eukaryota</taxon>
        <taxon>Fungi</taxon>
        <taxon>Dikarya</taxon>
        <taxon>Ascomycota</taxon>
        <taxon>Pezizomycotina</taxon>
        <taxon>Leotiomycetes</taxon>
        <taxon>Helotiales</taxon>
        <taxon>Dermateaceae</taxon>
        <taxon>Coleophoma</taxon>
    </lineage>
</organism>
<proteinExistence type="predicted"/>
<dbReference type="AlphaFoldDB" id="A0A3D8RAS5"/>
<keyword evidence="1" id="KW-1133">Transmembrane helix</keyword>
<dbReference type="EMBL" id="PDLM01000008">
    <property type="protein sequence ID" value="RDW71076.1"/>
    <property type="molecule type" value="Genomic_DNA"/>
</dbReference>
<comment type="caution">
    <text evidence="2">The sequence shown here is derived from an EMBL/GenBank/DDBJ whole genome shotgun (WGS) entry which is preliminary data.</text>
</comment>
<keyword evidence="1" id="KW-0472">Membrane</keyword>
<keyword evidence="3" id="KW-1185">Reference proteome</keyword>